<dbReference type="EC" id="3.4.24.-" evidence="15"/>
<dbReference type="Proteomes" id="UP000231382">
    <property type="component" value="Unassembled WGS sequence"/>
</dbReference>
<dbReference type="SUPFAM" id="SSF52540">
    <property type="entry name" value="P-loop containing nucleoside triphosphate hydrolases"/>
    <property type="match status" value="1"/>
</dbReference>
<dbReference type="InterPro" id="IPR011546">
    <property type="entry name" value="Pept_M41_FtsH_extracell"/>
</dbReference>
<dbReference type="InterPro" id="IPR000642">
    <property type="entry name" value="Peptidase_M41"/>
</dbReference>
<evidence type="ECO:0000256" key="7">
    <source>
        <dbReference type="ARBA" id="ARBA00022741"/>
    </source>
</evidence>
<accession>A0A2H0W5M9</accession>
<comment type="function">
    <text evidence="15">Acts as a processive, ATP-dependent zinc metallopeptidase for both cytoplasmic and membrane proteins. Plays a role in the quality control of integral membrane proteins.</text>
</comment>
<dbReference type="GO" id="GO:0051301">
    <property type="term" value="P:cell division"/>
    <property type="evidence" value="ECO:0007669"/>
    <property type="project" value="UniProtKB-KW"/>
</dbReference>
<dbReference type="PANTHER" id="PTHR23076">
    <property type="entry name" value="METALLOPROTEASE M41 FTSH"/>
    <property type="match status" value="1"/>
</dbReference>
<dbReference type="FunFam" id="1.10.8.60:FF:000001">
    <property type="entry name" value="ATP-dependent zinc metalloprotease FtsH"/>
    <property type="match status" value="1"/>
</dbReference>
<evidence type="ECO:0000256" key="14">
    <source>
        <dbReference type="ARBA" id="ARBA00061570"/>
    </source>
</evidence>
<dbReference type="InterPro" id="IPR027417">
    <property type="entry name" value="P-loop_NTPase"/>
</dbReference>
<keyword evidence="10 15" id="KW-0067">ATP-binding</keyword>
<dbReference type="NCBIfam" id="TIGR01241">
    <property type="entry name" value="FtsH_fam"/>
    <property type="match status" value="1"/>
</dbReference>
<evidence type="ECO:0000256" key="1">
    <source>
        <dbReference type="ARBA" id="ARBA00004370"/>
    </source>
</evidence>
<evidence type="ECO:0000256" key="12">
    <source>
        <dbReference type="ARBA" id="ARBA00023049"/>
    </source>
</evidence>
<dbReference type="Gene3D" id="1.10.8.60">
    <property type="match status" value="1"/>
</dbReference>
<feature type="active site" evidence="15">
    <location>
        <position position="421"/>
    </location>
</feature>
<proteinExistence type="inferred from homology"/>
<keyword evidence="8 15" id="KW-0378">Hydrolase</keyword>
<comment type="caution">
    <text evidence="18">The sequence shown here is derived from an EMBL/GenBank/DDBJ whole genome shotgun (WGS) entry which is preliminary data.</text>
</comment>
<evidence type="ECO:0000256" key="11">
    <source>
        <dbReference type="ARBA" id="ARBA00022989"/>
    </source>
</evidence>
<comment type="cofactor">
    <cofactor evidence="15">
        <name>Zn(2+)</name>
        <dbReference type="ChEBI" id="CHEBI:29105"/>
    </cofactor>
    <text evidence="15">Binds 1 zinc ion per subunit.</text>
</comment>
<evidence type="ECO:0000256" key="8">
    <source>
        <dbReference type="ARBA" id="ARBA00022801"/>
    </source>
</evidence>
<feature type="binding site" evidence="15">
    <location>
        <position position="498"/>
    </location>
    <ligand>
        <name>Zn(2+)</name>
        <dbReference type="ChEBI" id="CHEBI:29105"/>
        <note>catalytic</note>
    </ligand>
</feature>
<dbReference type="GO" id="GO:0005524">
    <property type="term" value="F:ATP binding"/>
    <property type="evidence" value="ECO:0007669"/>
    <property type="project" value="UniProtKB-UniRule"/>
</dbReference>
<organism evidence="18 19">
    <name type="scientific">Candidatus Berkelbacteria bacterium CG10_big_fil_rev_8_21_14_0_10_43_13</name>
    <dbReference type="NCBI Taxonomy" id="1974514"/>
    <lineage>
        <taxon>Bacteria</taxon>
        <taxon>Candidatus Berkelbacteria</taxon>
    </lineage>
</organism>
<comment type="similarity">
    <text evidence="16">Belongs to the AAA ATPase family.</text>
</comment>
<dbReference type="HAMAP" id="MF_01458">
    <property type="entry name" value="FtsH"/>
    <property type="match status" value="1"/>
</dbReference>
<keyword evidence="4 15" id="KW-0645">Protease</keyword>
<dbReference type="GO" id="GO:0005886">
    <property type="term" value="C:plasma membrane"/>
    <property type="evidence" value="ECO:0007669"/>
    <property type="project" value="UniProtKB-SubCell"/>
</dbReference>
<dbReference type="GO" id="GO:0016887">
    <property type="term" value="F:ATP hydrolysis activity"/>
    <property type="evidence" value="ECO:0007669"/>
    <property type="project" value="UniProtKB-UniRule"/>
</dbReference>
<dbReference type="InterPro" id="IPR041569">
    <property type="entry name" value="AAA_lid_3"/>
</dbReference>
<evidence type="ECO:0000256" key="4">
    <source>
        <dbReference type="ARBA" id="ARBA00022670"/>
    </source>
</evidence>
<sequence length="613" mass="67613">MKPDNSKSGSRTVFYILIVFVALVLINSYIGDKVAAPKQVAISQIAQDVQDGKVEKVSIKDSEVTATLKNGSSEVAIQEANSTLKDYGITPDKTKITVEDTSGSAVWYNLASIFLPIFLIGGLIFFMLRSAQGANSKAMSFGKSTAKLFMGNKKIAFADVAGADEAKQELFEVVDFLKNPKKYRDLGAEIPRGVLLVGSPGTGKTLMARAVAGEAGVPFFSISASEFVEMFVGVGASRVRDLFLKAKRNAPAIIFVDELDAIGRQRGSGLGGSHDEREQTLNQILVEMDGFEATDNVIVVAATNRPDVLDPALLRPGRFDRQVYIDLPDRTERTAILKVHTKNKPVESGVDLAKIAASTPGFSGADLKNLTNEAAIMAARENKKTVTQAHLNESIEKVMMGPEKRLKVLLEREKKITAFHEAGHAVVSHILPNADPVHKISIISRRMALGYTWNMPTEERKLQTKAHFLDEIATLMGGRVTEEEFFGKENVTTGAQNDMKKATELARHMVTEYGMSDRLGPQTYGHHDDMPFLGKEHTEHRNYSEDIAKIIDEEVTKLIADGRDRADKLIKSHKKVVTEIAEDLLKKETIDDKEFLKYFDEKEIAKEDKKKSD</sequence>
<feature type="binding site" evidence="15">
    <location>
        <position position="420"/>
    </location>
    <ligand>
        <name>Zn(2+)</name>
        <dbReference type="ChEBI" id="CHEBI:29105"/>
        <note>catalytic</note>
    </ligand>
</feature>
<evidence type="ECO:0000256" key="10">
    <source>
        <dbReference type="ARBA" id="ARBA00022840"/>
    </source>
</evidence>
<dbReference type="FunFam" id="3.40.50.300:FF:000001">
    <property type="entry name" value="ATP-dependent zinc metalloprotease FtsH"/>
    <property type="match status" value="1"/>
</dbReference>
<keyword evidence="11 15" id="KW-1133">Transmembrane helix</keyword>
<keyword evidence="3 15" id="KW-1003">Cell membrane</keyword>
<dbReference type="SMART" id="SM00382">
    <property type="entry name" value="AAA"/>
    <property type="match status" value="1"/>
</dbReference>
<gene>
    <name evidence="15" type="primary">ftsH</name>
    <name evidence="18" type="ORF">COT78_04070</name>
</gene>
<evidence type="ECO:0000256" key="9">
    <source>
        <dbReference type="ARBA" id="ARBA00022833"/>
    </source>
</evidence>
<evidence type="ECO:0000256" key="5">
    <source>
        <dbReference type="ARBA" id="ARBA00022692"/>
    </source>
</evidence>
<dbReference type="GO" id="GO:0006508">
    <property type="term" value="P:proteolysis"/>
    <property type="evidence" value="ECO:0007669"/>
    <property type="project" value="UniProtKB-KW"/>
</dbReference>
<keyword evidence="13 15" id="KW-0472">Membrane</keyword>
<dbReference type="Gene3D" id="1.20.58.760">
    <property type="entry name" value="Peptidase M41"/>
    <property type="match status" value="1"/>
</dbReference>
<comment type="similarity">
    <text evidence="2 15">In the C-terminal section; belongs to the peptidase M41 family.</text>
</comment>
<dbReference type="Pfam" id="PF06480">
    <property type="entry name" value="FtsH_ext"/>
    <property type="match status" value="1"/>
</dbReference>
<dbReference type="GO" id="GO:0008270">
    <property type="term" value="F:zinc ion binding"/>
    <property type="evidence" value="ECO:0007669"/>
    <property type="project" value="UniProtKB-UniRule"/>
</dbReference>
<keyword evidence="5 15" id="KW-0812">Transmembrane</keyword>
<feature type="domain" description="AAA+ ATPase" evidence="17">
    <location>
        <begin position="190"/>
        <end position="329"/>
    </location>
</feature>
<evidence type="ECO:0000313" key="19">
    <source>
        <dbReference type="Proteomes" id="UP000231382"/>
    </source>
</evidence>
<feature type="transmembrane region" description="Helical" evidence="15">
    <location>
        <begin position="106"/>
        <end position="128"/>
    </location>
</feature>
<evidence type="ECO:0000256" key="15">
    <source>
        <dbReference type="HAMAP-Rule" id="MF_01458"/>
    </source>
</evidence>
<evidence type="ECO:0000256" key="13">
    <source>
        <dbReference type="ARBA" id="ARBA00023136"/>
    </source>
</evidence>
<keyword evidence="18" id="KW-0131">Cell cycle</keyword>
<comment type="subcellular location">
    <subcellularLocation>
        <location evidence="15">Cell membrane</location>
        <topology evidence="15">Multi-pass membrane protein</topology>
        <orientation evidence="15">Cytoplasmic side</orientation>
    </subcellularLocation>
    <subcellularLocation>
        <location evidence="1">Membrane</location>
    </subcellularLocation>
</comment>
<dbReference type="InterPro" id="IPR037219">
    <property type="entry name" value="Peptidase_M41-like"/>
</dbReference>
<keyword evidence="6 15" id="KW-0479">Metal-binding</keyword>
<keyword evidence="12 15" id="KW-0482">Metalloprotease</keyword>
<dbReference type="GO" id="GO:0004176">
    <property type="term" value="F:ATP-dependent peptidase activity"/>
    <property type="evidence" value="ECO:0007669"/>
    <property type="project" value="InterPro"/>
</dbReference>
<dbReference type="GO" id="GO:0004222">
    <property type="term" value="F:metalloendopeptidase activity"/>
    <property type="evidence" value="ECO:0007669"/>
    <property type="project" value="InterPro"/>
</dbReference>
<comment type="subunit">
    <text evidence="15">Homohexamer.</text>
</comment>
<dbReference type="InterPro" id="IPR003960">
    <property type="entry name" value="ATPase_AAA_CS"/>
</dbReference>
<feature type="transmembrane region" description="Helical" evidence="15">
    <location>
        <begin position="12"/>
        <end position="30"/>
    </location>
</feature>
<protein>
    <recommendedName>
        <fullName evidence="15">ATP-dependent zinc metalloprotease FtsH</fullName>
        <ecNumber evidence="15">3.4.24.-</ecNumber>
    </recommendedName>
</protein>
<dbReference type="Gene3D" id="3.40.50.300">
    <property type="entry name" value="P-loop containing nucleotide triphosphate hydrolases"/>
    <property type="match status" value="1"/>
</dbReference>
<dbReference type="PROSITE" id="PS00674">
    <property type="entry name" value="AAA"/>
    <property type="match status" value="1"/>
</dbReference>
<reference evidence="19" key="1">
    <citation type="submission" date="2017-09" db="EMBL/GenBank/DDBJ databases">
        <title>Depth-based differentiation of microbial function through sediment-hosted aquifers and enrichment of novel symbionts in the deep terrestrial subsurface.</title>
        <authorList>
            <person name="Probst A.J."/>
            <person name="Ladd B."/>
            <person name="Jarett J.K."/>
            <person name="Geller-Mcgrath D.E."/>
            <person name="Sieber C.M.K."/>
            <person name="Emerson J.B."/>
            <person name="Anantharaman K."/>
            <person name="Thomas B.C."/>
            <person name="Malmstrom R."/>
            <person name="Stieglmeier M."/>
            <person name="Klingl A."/>
            <person name="Woyke T."/>
            <person name="Ryan C.M."/>
            <person name="Banfield J.F."/>
        </authorList>
    </citation>
    <scope>NUCLEOTIDE SEQUENCE [LARGE SCALE GENOMIC DNA]</scope>
</reference>
<name>A0A2H0W5M9_9BACT</name>
<dbReference type="EMBL" id="PEZW01000027">
    <property type="protein sequence ID" value="PIS07382.1"/>
    <property type="molecule type" value="Genomic_DNA"/>
</dbReference>
<dbReference type="InterPro" id="IPR005936">
    <property type="entry name" value="FtsH"/>
</dbReference>
<evidence type="ECO:0000256" key="16">
    <source>
        <dbReference type="RuleBase" id="RU003651"/>
    </source>
</evidence>
<evidence type="ECO:0000313" key="18">
    <source>
        <dbReference type="EMBL" id="PIS07382.1"/>
    </source>
</evidence>
<dbReference type="Pfam" id="PF00004">
    <property type="entry name" value="AAA"/>
    <property type="match status" value="1"/>
</dbReference>
<dbReference type="PANTHER" id="PTHR23076:SF97">
    <property type="entry name" value="ATP-DEPENDENT ZINC METALLOPROTEASE YME1L1"/>
    <property type="match status" value="1"/>
</dbReference>
<keyword evidence="7 15" id="KW-0547">Nucleotide-binding</keyword>
<dbReference type="Pfam" id="PF01434">
    <property type="entry name" value="Peptidase_M41"/>
    <property type="match status" value="1"/>
</dbReference>
<dbReference type="FunFam" id="1.20.58.760:FF:000001">
    <property type="entry name" value="ATP-dependent zinc metalloprotease FtsH"/>
    <property type="match status" value="1"/>
</dbReference>
<evidence type="ECO:0000256" key="6">
    <source>
        <dbReference type="ARBA" id="ARBA00022723"/>
    </source>
</evidence>
<keyword evidence="9 15" id="KW-0862">Zinc</keyword>
<dbReference type="InterPro" id="IPR003593">
    <property type="entry name" value="AAA+_ATPase"/>
</dbReference>
<comment type="similarity">
    <text evidence="14 15">In the central section; belongs to the AAA ATPase family.</text>
</comment>
<evidence type="ECO:0000256" key="3">
    <source>
        <dbReference type="ARBA" id="ARBA00022475"/>
    </source>
</evidence>
<dbReference type="GO" id="GO:0030163">
    <property type="term" value="P:protein catabolic process"/>
    <property type="evidence" value="ECO:0007669"/>
    <property type="project" value="UniProtKB-UniRule"/>
</dbReference>
<dbReference type="Pfam" id="PF17862">
    <property type="entry name" value="AAA_lid_3"/>
    <property type="match status" value="1"/>
</dbReference>
<keyword evidence="18" id="KW-0132">Cell division</keyword>
<feature type="binding site" evidence="15">
    <location>
        <begin position="198"/>
        <end position="205"/>
    </location>
    <ligand>
        <name>ATP</name>
        <dbReference type="ChEBI" id="CHEBI:30616"/>
    </ligand>
</feature>
<feature type="binding site" evidence="15">
    <location>
        <position position="424"/>
    </location>
    <ligand>
        <name>Zn(2+)</name>
        <dbReference type="ChEBI" id="CHEBI:29105"/>
        <note>catalytic</note>
    </ligand>
</feature>
<evidence type="ECO:0000259" key="17">
    <source>
        <dbReference type="SMART" id="SM00382"/>
    </source>
</evidence>
<dbReference type="AlphaFoldDB" id="A0A2H0W5M9"/>
<dbReference type="InterPro" id="IPR003959">
    <property type="entry name" value="ATPase_AAA_core"/>
</dbReference>
<evidence type="ECO:0000256" key="2">
    <source>
        <dbReference type="ARBA" id="ARBA00010044"/>
    </source>
</evidence>
<dbReference type="SUPFAM" id="SSF140990">
    <property type="entry name" value="FtsH protease domain-like"/>
    <property type="match status" value="1"/>
</dbReference>
<dbReference type="CDD" id="cd19501">
    <property type="entry name" value="RecA-like_FtsH"/>
    <property type="match status" value="1"/>
</dbReference>